<dbReference type="STRING" id="1798561.A3B87_00800"/>
<dbReference type="InterPro" id="IPR000523">
    <property type="entry name" value="Mg_chelatse_chII-like_cat_dom"/>
</dbReference>
<comment type="similarity">
    <text evidence="1">Belongs to the Mg-chelatase subunits D/I family. ComM subfamily.</text>
</comment>
<evidence type="ECO:0000313" key="5">
    <source>
        <dbReference type="EMBL" id="OGG87397.1"/>
    </source>
</evidence>
<protein>
    <submittedName>
        <fullName evidence="5">Magnesium chelatase</fullName>
    </submittedName>
</protein>
<dbReference type="SUPFAM" id="SSF54211">
    <property type="entry name" value="Ribosomal protein S5 domain 2-like"/>
    <property type="match status" value="1"/>
</dbReference>
<evidence type="ECO:0000256" key="1">
    <source>
        <dbReference type="ARBA" id="ARBA00006354"/>
    </source>
</evidence>
<sequence length="507" mass="55497">MSSKILSAAVIGLDCQPVEVEADIMSGLARFNIVGLPDNTVQESKYRVKSAIKNSALALPRGTINVNLAPADLKKQGPSYDLPIALSILSAYKQFKFSDSYQTGVFIGELALDGHLRAVNGTLSVALMVSEQGIKRLFLPVENAAEAGLIEAIEIYPAENLSQVVKHLTGELLIEPYQPKEKVSLESENIYQFDMAHIRGQEQVKRALEIAAAGGHNILMSGPPGSGKTLLARTMPSILPEMFLDESLEVTKIYSVAGLLPGGQPLITIRPFRSPHHTASAVSLVGGGSWPRPGEISLAHHGVLFLDEFPEFPRAVLNNLRQPLEDGVIHISRASGTLEFPAKFILLAAMNPCPCGYYSDPYKNCICSQSQVLNYQNKISGPMLDRIDIHIEVPRVEVDKLASLKAGEPSVDVRVRVNAARARQIERFKTKKIFTNSQMSSEMVRKICELTSSSQELLKNAVSQLHLSARGYYRIIKLARTIADLAGEAQIKIEHVAEALQYRAKVE</sequence>
<dbReference type="SMART" id="SM00382">
    <property type="entry name" value="AAA"/>
    <property type="match status" value="1"/>
</dbReference>
<dbReference type="Gene3D" id="3.40.50.300">
    <property type="entry name" value="P-loop containing nucleotide triphosphate hydrolases"/>
    <property type="match status" value="1"/>
</dbReference>
<dbReference type="InterPro" id="IPR045006">
    <property type="entry name" value="CHLI-like"/>
</dbReference>
<dbReference type="InterPro" id="IPR025158">
    <property type="entry name" value="Mg_chelat-rel_C"/>
</dbReference>
<dbReference type="NCBIfam" id="TIGR00368">
    <property type="entry name" value="YifB family Mg chelatase-like AAA ATPase"/>
    <property type="match status" value="1"/>
</dbReference>
<feature type="domain" description="AAA+ ATPase" evidence="4">
    <location>
        <begin position="214"/>
        <end position="397"/>
    </location>
</feature>
<dbReference type="Proteomes" id="UP000179136">
    <property type="component" value="Unassembled WGS sequence"/>
</dbReference>
<dbReference type="Pfam" id="PF13541">
    <property type="entry name" value="ChlI"/>
    <property type="match status" value="1"/>
</dbReference>
<dbReference type="GO" id="GO:0003677">
    <property type="term" value="F:DNA binding"/>
    <property type="evidence" value="ECO:0007669"/>
    <property type="project" value="InterPro"/>
</dbReference>
<evidence type="ECO:0000313" key="6">
    <source>
        <dbReference type="Proteomes" id="UP000179136"/>
    </source>
</evidence>
<reference evidence="5 6" key="1">
    <citation type="journal article" date="2016" name="Nat. Commun.">
        <title>Thousands of microbial genomes shed light on interconnected biogeochemical processes in an aquifer system.</title>
        <authorList>
            <person name="Anantharaman K."/>
            <person name="Brown C.T."/>
            <person name="Hug L.A."/>
            <person name="Sharon I."/>
            <person name="Castelle C.J."/>
            <person name="Probst A.J."/>
            <person name="Thomas B.C."/>
            <person name="Singh A."/>
            <person name="Wilkins M.J."/>
            <person name="Karaoz U."/>
            <person name="Brodie E.L."/>
            <person name="Williams K.H."/>
            <person name="Hubbard S.S."/>
            <person name="Banfield J.F."/>
        </authorList>
    </citation>
    <scope>NUCLEOTIDE SEQUENCE [LARGE SCALE GENOMIC DNA]</scope>
</reference>
<evidence type="ECO:0000256" key="3">
    <source>
        <dbReference type="ARBA" id="ARBA00022840"/>
    </source>
</evidence>
<dbReference type="InterPro" id="IPR027417">
    <property type="entry name" value="P-loop_NTPase"/>
</dbReference>
<dbReference type="Pfam" id="PF01078">
    <property type="entry name" value="Mg_chelatase"/>
    <property type="match status" value="1"/>
</dbReference>
<dbReference type="Gene3D" id="3.30.230.10">
    <property type="match status" value="1"/>
</dbReference>
<dbReference type="PRINTS" id="PR01657">
    <property type="entry name" value="MCMFAMILY"/>
</dbReference>
<evidence type="ECO:0000259" key="4">
    <source>
        <dbReference type="SMART" id="SM00382"/>
    </source>
</evidence>
<proteinExistence type="inferred from homology"/>
<dbReference type="InterPro" id="IPR004482">
    <property type="entry name" value="Mg_chelat-rel"/>
</dbReference>
<dbReference type="Pfam" id="PF13335">
    <property type="entry name" value="Mg_chelatase_C"/>
    <property type="match status" value="1"/>
</dbReference>
<dbReference type="InterPro" id="IPR001208">
    <property type="entry name" value="MCM_dom"/>
</dbReference>
<dbReference type="AlphaFoldDB" id="A0A1F6FNG2"/>
<accession>A0A1F6FNG2</accession>
<dbReference type="InterPro" id="IPR020568">
    <property type="entry name" value="Ribosomal_Su5_D2-typ_SF"/>
</dbReference>
<keyword evidence="3" id="KW-0067">ATP-binding</keyword>
<keyword evidence="2" id="KW-0547">Nucleotide-binding</keyword>
<dbReference type="PANTHER" id="PTHR32039:SF7">
    <property type="entry name" value="COMPETENCE PROTEIN COMM"/>
    <property type="match status" value="1"/>
</dbReference>
<evidence type="ECO:0000256" key="2">
    <source>
        <dbReference type="ARBA" id="ARBA00022741"/>
    </source>
</evidence>
<dbReference type="SUPFAM" id="SSF52540">
    <property type="entry name" value="P-loop containing nucleoside triphosphate hydrolases"/>
    <property type="match status" value="1"/>
</dbReference>
<dbReference type="PANTHER" id="PTHR32039">
    <property type="entry name" value="MAGNESIUM-CHELATASE SUBUNIT CHLI"/>
    <property type="match status" value="1"/>
</dbReference>
<comment type="caution">
    <text evidence="5">The sequence shown here is derived from an EMBL/GenBank/DDBJ whole genome shotgun (WGS) entry which is preliminary data.</text>
</comment>
<gene>
    <name evidence="5" type="ORF">A3B87_00800</name>
</gene>
<dbReference type="InterPro" id="IPR014721">
    <property type="entry name" value="Ribsml_uS5_D2-typ_fold_subgr"/>
</dbReference>
<dbReference type="InterPro" id="IPR003593">
    <property type="entry name" value="AAA+_ATPase"/>
</dbReference>
<organism evidence="5 6">
    <name type="scientific">Candidatus Kuenenbacteria bacterium RIFCSPHIGHO2_02_FULL_39_13</name>
    <dbReference type="NCBI Taxonomy" id="1798561"/>
    <lineage>
        <taxon>Bacteria</taxon>
        <taxon>Candidatus Kueneniibacteriota</taxon>
    </lineage>
</organism>
<dbReference type="GO" id="GO:0005524">
    <property type="term" value="F:ATP binding"/>
    <property type="evidence" value="ECO:0007669"/>
    <property type="project" value="UniProtKB-KW"/>
</dbReference>
<dbReference type="EMBL" id="MFMW01000014">
    <property type="protein sequence ID" value="OGG87397.1"/>
    <property type="molecule type" value="Genomic_DNA"/>
</dbReference>
<name>A0A1F6FNG2_9BACT</name>